<keyword evidence="2" id="KW-1185">Reference proteome</keyword>
<evidence type="ECO:0000313" key="1">
    <source>
        <dbReference type="EMBL" id="GHP13822.1"/>
    </source>
</evidence>
<name>A0ABQ3VY36_9LACO</name>
<comment type="caution">
    <text evidence="1">The sequence shown here is derived from an EMBL/GenBank/DDBJ whole genome shotgun (WGS) entry which is preliminary data.</text>
</comment>
<protein>
    <submittedName>
        <fullName evidence="1">Uncharacterized protein</fullName>
    </submittedName>
</protein>
<dbReference type="EMBL" id="BNJR01000012">
    <property type="protein sequence ID" value="GHP13822.1"/>
    <property type="molecule type" value="Genomic_DNA"/>
</dbReference>
<gene>
    <name evidence="1" type="ORF">YK48G_12470</name>
</gene>
<dbReference type="Proteomes" id="UP000604765">
    <property type="component" value="Unassembled WGS sequence"/>
</dbReference>
<proteinExistence type="predicted"/>
<reference evidence="1 2" key="1">
    <citation type="journal article" date="2021" name="Int. J. Syst. Evol. Microbiol.">
        <title>Lentilactobacillus fungorum sp. nov., isolated from spent mushroom substrates.</title>
        <authorList>
            <person name="Tohno M."/>
            <person name="Tanizawa Y."/>
            <person name="Kojima Y."/>
            <person name="Sakamoto M."/>
            <person name="Ohkuma M."/>
            <person name="Kobayashi H."/>
        </authorList>
    </citation>
    <scope>NUCLEOTIDE SEQUENCE [LARGE SCALE GENOMIC DNA]</scope>
    <source>
        <strain evidence="1 2">YK48G</strain>
    </source>
</reference>
<accession>A0ABQ3VY36</accession>
<sequence length="60" mass="6918">MLTKVVDNPVCNQLVCQRVPPIRSGRTLLSYIVSVFTKEEKELHRLDYKRKQQESTASLA</sequence>
<organism evidence="1 2">
    <name type="scientific">Lentilactobacillus fungorum</name>
    <dbReference type="NCBI Taxonomy" id="2201250"/>
    <lineage>
        <taxon>Bacteria</taxon>
        <taxon>Bacillati</taxon>
        <taxon>Bacillota</taxon>
        <taxon>Bacilli</taxon>
        <taxon>Lactobacillales</taxon>
        <taxon>Lactobacillaceae</taxon>
        <taxon>Lentilactobacillus</taxon>
    </lineage>
</organism>
<evidence type="ECO:0000313" key="2">
    <source>
        <dbReference type="Proteomes" id="UP000604765"/>
    </source>
</evidence>